<feature type="domain" description="Spore coat protein X/V" evidence="2">
    <location>
        <begin position="53"/>
        <end position="108"/>
    </location>
</feature>
<name>A0ABU9JWZ5_9BACI</name>
<accession>A0ABU9JWZ5</accession>
<evidence type="ECO:0000256" key="1">
    <source>
        <dbReference type="SAM" id="Phobius"/>
    </source>
</evidence>
<keyword evidence="1" id="KW-0812">Transmembrane</keyword>
<proteinExistence type="predicted"/>
<dbReference type="EMBL" id="JBBYAK010000001">
    <property type="protein sequence ID" value="MEL3957399.1"/>
    <property type="molecule type" value="Genomic_DNA"/>
</dbReference>
<evidence type="ECO:0000313" key="4">
    <source>
        <dbReference type="Proteomes" id="UP001459714"/>
    </source>
</evidence>
<dbReference type="InterPro" id="IPR011428">
    <property type="entry name" value="Spore_coat_X/V"/>
</dbReference>
<reference evidence="3 4" key="1">
    <citation type="submission" date="2024-03" db="EMBL/GenBank/DDBJ databases">
        <title>Bacilli Hybrid Assemblies.</title>
        <authorList>
            <person name="Kovac J."/>
        </authorList>
    </citation>
    <scope>NUCLEOTIDE SEQUENCE [LARGE SCALE GENOMIC DNA]</scope>
    <source>
        <strain evidence="3 4">FSL M8-0022</strain>
    </source>
</reference>
<feature type="transmembrane region" description="Helical" evidence="1">
    <location>
        <begin position="152"/>
        <end position="170"/>
    </location>
</feature>
<dbReference type="Pfam" id="PF07552">
    <property type="entry name" value="Coat_X"/>
    <property type="match status" value="2"/>
</dbReference>
<feature type="transmembrane region" description="Helical" evidence="1">
    <location>
        <begin position="88"/>
        <end position="108"/>
    </location>
</feature>
<organism evidence="3 4">
    <name type="scientific">Caldifermentibacillus hisashii</name>
    <dbReference type="NCBI Taxonomy" id="996558"/>
    <lineage>
        <taxon>Bacteria</taxon>
        <taxon>Bacillati</taxon>
        <taxon>Bacillota</taxon>
        <taxon>Bacilli</taxon>
        <taxon>Bacillales</taxon>
        <taxon>Bacillaceae</taxon>
        <taxon>Caldifermentibacillus</taxon>
    </lineage>
</organism>
<sequence length="173" mass="19414">MKNFYFRPSSKILHIQETYRVNLEETRERRSDWNALDPTSEHPLSCYLPHNDDDQSATQTVREYQISQELILVRDSAEVKVNTTDTKAAISLVASLNAFIAAIINIAVASADDAEEIKQTLFSSTGIKQVNVQKTVVENSRCVEVNTTDVNLAVNIQLLLQIILALLVNLEIL</sequence>
<comment type="caution">
    <text evidence="3">The sequence shown here is derived from an EMBL/GenBank/DDBJ whole genome shotgun (WGS) entry which is preliminary data.</text>
</comment>
<dbReference type="Proteomes" id="UP001459714">
    <property type="component" value="Unassembled WGS sequence"/>
</dbReference>
<dbReference type="RefSeq" id="WP_342020160.1">
    <property type="nucleotide sequence ID" value="NZ_JBBYAK010000001.1"/>
</dbReference>
<evidence type="ECO:0000313" key="3">
    <source>
        <dbReference type="EMBL" id="MEL3957399.1"/>
    </source>
</evidence>
<keyword evidence="3" id="KW-0167">Capsid protein</keyword>
<protein>
    <submittedName>
        <fullName evidence="3">Spore coat protein</fullName>
    </submittedName>
</protein>
<keyword evidence="4" id="KW-1185">Reference proteome</keyword>
<gene>
    <name evidence="3" type="ORF">NST17_09345</name>
</gene>
<keyword evidence="3" id="KW-0946">Virion</keyword>
<evidence type="ECO:0000259" key="2">
    <source>
        <dbReference type="Pfam" id="PF07552"/>
    </source>
</evidence>
<keyword evidence="1" id="KW-1133">Transmembrane helix</keyword>
<keyword evidence="1" id="KW-0472">Membrane</keyword>
<feature type="domain" description="Spore coat protein X/V" evidence="2">
    <location>
        <begin position="115"/>
        <end position="172"/>
    </location>
</feature>